<dbReference type="EMBL" id="CP095006">
    <property type="protein sequence ID" value="UOO96700.1"/>
    <property type="molecule type" value="Genomic_DNA"/>
</dbReference>
<keyword evidence="4" id="KW-0949">S-adenosyl-L-methionine</keyword>
<dbReference type="PANTHER" id="PTHR33841">
    <property type="entry name" value="DNA METHYLTRANSFERASE YEEA-RELATED"/>
    <property type="match status" value="1"/>
</dbReference>
<accession>A0AAX3ASQ6</accession>
<feature type="compositionally biased region" description="Basic and acidic residues" evidence="6">
    <location>
        <begin position="1134"/>
        <end position="1145"/>
    </location>
</feature>
<evidence type="ECO:0000259" key="7">
    <source>
        <dbReference type="Pfam" id="PF07669"/>
    </source>
</evidence>
<feature type="region of interest" description="Disordered" evidence="6">
    <location>
        <begin position="967"/>
        <end position="987"/>
    </location>
</feature>
<dbReference type="InterPro" id="IPR050953">
    <property type="entry name" value="N4_N6_ade-DNA_methylase"/>
</dbReference>
<dbReference type="REBASE" id="612651">
    <property type="entry name" value="HdoH4ORF16100P"/>
</dbReference>
<comment type="catalytic activity">
    <reaction evidence="5">
        <text>a 2'-deoxyadenosine in DNA + S-adenosyl-L-methionine = an N(6)-methyl-2'-deoxyadenosine in DNA + S-adenosyl-L-homocysteine + H(+)</text>
        <dbReference type="Rhea" id="RHEA:15197"/>
        <dbReference type="Rhea" id="RHEA-COMP:12418"/>
        <dbReference type="Rhea" id="RHEA-COMP:12419"/>
        <dbReference type="ChEBI" id="CHEBI:15378"/>
        <dbReference type="ChEBI" id="CHEBI:57856"/>
        <dbReference type="ChEBI" id="CHEBI:59789"/>
        <dbReference type="ChEBI" id="CHEBI:90615"/>
        <dbReference type="ChEBI" id="CHEBI:90616"/>
        <dbReference type="EC" id="2.1.1.72"/>
    </reaction>
</comment>
<dbReference type="PANTHER" id="PTHR33841:SF1">
    <property type="entry name" value="DNA METHYLTRANSFERASE A"/>
    <property type="match status" value="1"/>
</dbReference>
<evidence type="ECO:0000256" key="6">
    <source>
        <dbReference type="SAM" id="MobiDB-lite"/>
    </source>
</evidence>
<dbReference type="GO" id="GO:0032259">
    <property type="term" value="P:methylation"/>
    <property type="evidence" value="ECO:0007669"/>
    <property type="project" value="UniProtKB-KW"/>
</dbReference>
<keyword evidence="2 9" id="KW-0489">Methyltransferase</keyword>
<feature type="domain" description="Type II methyltransferase M.TaqI-like" evidence="7">
    <location>
        <begin position="347"/>
        <end position="578"/>
    </location>
</feature>
<dbReference type="InterPro" id="IPR047939">
    <property type="entry name" value="BREX_1_PglX"/>
</dbReference>
<dbReference type="GO" id="GO:0006304">
    <property type="term" value="P:DNA modification"/>
    <property type="evidence" value="ECO:0007669"/>
    <property type="project" value="InterPro"/>
</dbReference>
<dbReference type="Pfam" id="PF07669">
    <property type="entry name" value="Eco57I"/>
    <property type="match status" value="1"/>
</dbReference>
<dbReference type="GO" id="GO:0003676">
    <property type="term" value="F:nucleic acid binding"/>
    <property type="evidence" value="ECO:0007669"/>
    <property type="project" value="InterPro"/>
</dbReference>
<dbReference type="RefSeq" id="WP_244705667.1">
    <property type="nucleotide sequence ID" value="NZ_BAAADN010000023.1"/>
</dbReference>
<name>A0AAX3ASQ6_HALDO</name>
<dbReference type="PROSITE" id="PS00092">
    <property type="entry name" value="N6_MTASE"/>
    <property type="match status" value="1"/>
</dbReference>
<sequence length="1399" mass="159653">MERNSPSQEKAQLDKADREHLEEIVTEMRERVEDNVEYQLRQQGLDEKPDASDSLDENTQQLVEAIELEAVDGHTWKEAFEEYVTGVGYTIVNRLAALRCMAVRDFIAEEVTVFKDNGLTPAAETLVHEEFLMEGEAILEAYHNACDDLAEEIEVLFDRSTPYSLIDPDNDTFEEMCGMLDEVADEVWRADDVLGWVYEYYNRPELGEIRKRARNEGIGANDVAAANQFYTPHWVVRMITDNSLGKLYLEATGQQSTLSDISIEARKERSVTPEDAPDVASLCTYLYPEEDNQEAPSFEDPSEIRVIDPACGSGHFLLYAFDILERIWWAERPDLDRSEIPAHILEHNLYGVDIDLRSCQLAAFNLYLKARTRAEEEANEDFTMPNVGIVCADARAAEVESAVEVFDEIAANRPEIRESLAKVMEQFQNIESLGSLLDVEGTISEDFLREQTRLFDSFNGPHTLNSFFVELRELVENRTADSFVAQDLRSFIRLLVVLTQDYDVALMNPPYGSQRRMPVKIRNYTDENYEYLSEYYINFFEACERFVSEDGRIGMLVPRSFMYNQSFENFRKDFIGQKGAFDFLAEFGEGILDYATVRTVGTVIRAGGNNKEELTGDFFRLHDVPKGSKEQSFLHSAFVDPVENGVRRRYTKMLSEFTLIPGHHISYWMPKDLRELYSAETVFDAENADVDRESLGVVKHGATTGNNNRFIKKFWEVDSENWAPISKGGEDAWILPRINLVSMWGKSKEITRYANSVPRNTEYFFDEALTFTVAKEGGRRFGYLNPGSSFDAKGSVLIPDSNINTVLAYVNSRMFEYLMIGQTPDRMWQIGMVSKIPWDDELTQIEDLSELTERVIGIMIALRSHDFNSPYYCGPALLQSHSGFGDCFYTHPHQQLLDRVDVPNLGNVSNSATSLRDRAVHHSQFEAQLRRELQSVANTCDEIIFNHFNVDEIQQHEILQEIALRTNEDPREHEEHNPETITEPGDDFPEMVKDLLLHLTLRIVHADDDGVVPLSDVEVEPDLLDRIEDEFERVFGEHATDRLAEADAVLGSESADEEAYPNLRTWLEDDLFDYHVSTFDRTPILWRLTTERLVSDPEGEGFACLVDYHGIDEGLFDRLQNRYLEPRKSLLRERRSAANRRRGDDALPASEQAAAADQYARCESGLEQITVLEDRLGELAESSPRDWPEENQRTAAEAAEQVAEFRERTEERLAAVDELAALDDADMAALFTENFYEKVEEQREEWLDALDDLEDAFRAYAADADETVPAHLYDLFDYYADDLLGSSHFASNGILYMTYYFDNFEQVDQGRLDDAGISCRQRLISQLAGDLDEYIELGETIAEDCQSVSSNLSAEWEDRALSEITTSGYRPNHKHGVEINITPLAEAEIVPTTVDDKVL</sequence>
<evidence type="ECO:0000256" key="1">
    <source>
        <dbReference type="ARBA" id="ARBA00011900"/>
    </source>
</evidence>
<evidence type="ECO:0000256" key="5">
    <source>
        <dbReference type="ARBA" id="ARBA00047942"/>
    </source>
</evidence>
<feature type="region of interest" description="Disordered" evidence="6">
    <location>
        <begin position="1134"/>
        <end position="1154"/>
    </location>
</feature>
<proteinExistence type="predicted"/>
<evidence type="ECO:0000313" key="10">
    <source>
        <dbReference type="Proteomes" id="UP000830542"/>
    </source>
</evidence>
<keyword evidence="3 9" id="KW-0808">Transferase</keyword>
<keyword evidence="9" id="KW-0614">Plasmid</keyword>
<evidence type="ECO:0000313" key="8">
    <source>
        <dbReference type="EMBL" id="GAA0459641.1"/>
    </source>
</evidence>
<protein>
    <recommendedName>
        <fullName evidence="1">site-specific DNA-methyltransferase (adenine-specific)</fullName>
        <ecNumber evidence="1">2.1.1.72</ecNumber>
    </recommendedName>
</protein>
<evidence type="ECO:0000256" key="4">
    <source>
        <dbReference type="ARBA" id="ARBA00022691"/>
    </source>
</evidence>
<dbReference type="EMBL" id="BAAADN010000023">
    <property type="protein sequence ID" value="GAA0459641.1"/>
    <property type="molecule type" value="Genomic_DNA"/>
</dbReference>
<reference evidence="8" key="1">
    <citation type="journal article" date="2014" name="Int. J. Syst. Evol. Microbiol.">
        <title>Complete genome sequence of Corynebacterium casei LMG S-19264T (=DSM 44701T), isolated from a smear-ripened cheese.</title>
        <authorList>
            <consortium name="US DOE Joint Genome Institute (JGI-PGF)"/>
            <person name="Walter F."/>
            <person name="Albersmeier A."/>
            <person name="Kalinowski J."/>
            <person name="Ruckert C."/>
        </authorList>
    </citation>
    <scope>NUCLEOTIDE SEQUENCE</scope>
    <source>
        <strain evidence="8">JCM 12289</strain>
    </source>
</reference>
<dbReference type="Proteomes" id="UP001500962">
    <property type="component" value="Unassembled WGS sequence"/>
</dbReference>
<gene>
    <name evidence="9" type="primary">pglX</name>
    <name evidence="8" type="ORF">GCM10008985_15030</name>
    <name evidence="9" type="ORF">MUK72_16100</name>
</gene>
<evidence type="ECO:0000313" key="9">
    <source>
        <dbReference type="EMBL" id="UOO96700.1"/>
    </source>
</evidence>
<dbReference type="KEGG" id="hdo:MUK72_16100"/>
<geneLocation type="plasmid" evidence="9 10">
    <name>unnamed1</name>
</geneLocation>
<dbReference type="NCBIfam" id="NF033454">
    <property type="entry name" value="BREX_5_MTaseX"/>
    <property type="match status" value="1"/>
</dbReference>
<dbReference type="InterPro" id="IPR002052">
    <property type="entry name" value="DNA_methylase_N6_adenine_CS"/>
</dbReference>
<dbReference type="NCBIfam" id="NF033452">
    <property type="entry name" value="BREX_1_MTaseX"/>
    <property type="match status" value="1"/>
</dbReference>
<dbReference type="InterPro" id="IPR029063">
    <property type="entry name" value="SAM-dependent_MTases_sf"/>
</dbReference>
<dbReference type="GO" id="GO:0009007">
    <property type="term" value="F:site-specific DNA-methyltransferase (adenine-specific) activity"/>
    <property type="evidence" value="ECO:0007669"/>
    <property type="project" value="UniProtKB-EC"/>
</dbReference>
<feature type="compositionally biased region" description="Basic and acidic residues" evidence="6">
    <location>
        <begin position="967"/>
        <end position="978"/>
    </location>
</feature>
<dbReference type="GeneID" id="71763402"/>
<dbReference type="InterPro" id="IPR011639">
    <property type="entry name" value="MethylTrfase_TaqI-like_dom"/>
</dbReference>
<dbReference type="PRINTS" id="PR00507">
    <property type="entry name" value="N12N6MTFRASE"/>
</dbReference>
<dbReference type="Proteomes" id="UP000830542">
    <property type="component" value="Plasmid unnamed1"/>
</dbReference>
<keyword evidence="10" id="KW-1185">Reference proteome</keyword>
<dbReference type="EC" id="2.1.1.72" evidence="1"/>
<evidence type="ECO:0000256" key="2">
    <source>
        <dbReference type="ARBA" id="ARBA00022603"/>
    </source>
</evidence>
<reference evidence="8" key="3">
    <citation type="submission" date="2023-12" db="EMBL/GenBank/DDBJ databases">
        <authorList>
            <person name="Sun Q."/>
            <person name="Inoue M."/>
        </authorList>
    </citation>
    <scope>NUCLEOTIDE SEQUENCE</scope>
    <source>
        <strain evidence="8">JCM 12289</strain>
    </source>
</reference>
<reference evidence="9" key="2">
    <citation type="submission" date="2022-04" db="EMBL/GenBank/DDBJ databases">
        <title>Sequencing and genomic assembly of Halococcus dombrowskii.</title>
        <authorList>
            <person name="Lim S.W."/>
            <person name="MacLea K.S."/>
        </authorList>
    </citation>
    <scope>NUCLEOTIDE SEQUENCE</scope>
    <source>
        <strain evidence="9">H4</strain>
        <plasmid evidence="9">unnamed1</plasmid>
    </source>
</reference>
<evidence type="ECO:0000256" key="3">
    <source>
        <dbReference type="ARBA" id="ARBA00022679"/>
    </source>
</evidence>
<dbReference type="SUPFAM" id="SSF53335">
    <property type="entry name" value="S-adenosyl-L-methionine-dependent methyltransferases"/>
    <property type="match status" value="1"/>
</dbReference>
<dbReference type="Gene3D" id="3.40.50.150">
    <property type="entry name" value="Vaccinia Virus protein VP39"/>
    <property type="match status" value="1"/>
</dbReference>
<organism evidence="9 10">
    <name type="scientific">Halococcus dombrowskii</name>
    <dbReference type="NCBI Taxonomy" id="179637"/>
    <lineage>
        <taxon>Archaea</taxon>
        <taxon>Methanobacteriati</taxon>
        <taxon>Methanobacteriota</taxon>
        <taxon>Stenosarchaea group</taxon>
        <taxon>Halobacteria</taxon>
        <taxon>Halobacteriales</taxon>
        <taxon>Halococcaceae</taxon>
        <taxon>Halococcus</taxon>
    </lineage>
</organism>